<dbReference type="FunCoup" id="A9V8E1">
    <property type="interactions" value="335"/>
</dbReference>
<keyword evidence="5" id="KW-0732">Signal</keyword>
<dbReference type="Pfam" id="PF00396">
    <property type="entry name" value="Granulin"/>
    <property type="match status" value="4"/>
</dbReference>
<feature type="domain" description="Granulins" evidence="6">
    <location>
        <begin position="244"/>
        <end position="257"/>
    </location>
</feature>
<evidence type="ECO:0000259" key="6">
    <source>
        <dbReference type="PROSITE" id="PS00799"/>
    </source>
</evidence>
<evidence type="ECO:0000256" key="3">
    <source>
        <dbReference type="ARBA" id="ARBA00022525"/>
    </source>
</evidence>
<feature type="signal peptide" evidence="5">
    <location>
        <begin position="1"/>
        <end position="29"/>
    </location>
</feature>
<dbReference type="AlphaFoldDB" id="A9V8E1"/>
<evidence type="ECO:0000256" key="5">
    <source>
        <dbReference type="SAM" id="SignalP"/>
    </source>
</evidence>
<dbReference type="eggNOG" id="KOG4296">
    <property type="taxonomic scope" value="Eukaryota"/>
</dbReference>
<dbReference type="KEGG" id="mbr:MONBRDRAFT_28514"/>
<feature type="domain" description="Granulins" evidence="6">
    <location>
        <begin position="81"/>
        <end position="94"/>
    </location>
</feature>
<dbReference type="InterPro" id="IPR000118">
    <property type="entry name" value="Granulin"/>
</dbReference>
<dbReference type="SMART" id="SM00277">
    <property type="entry name" value="GRAN"/>
    <property type="match status" value="4"/>
</dbReference>
<sequence length="443" mass="45394">MGSVRATDVVGVAALLTLLLASSSCRVEGAAILTHLAPEAFPQLSDVTCGGGVAKCPTNNTCCKLSSDGYGCCPYLDGVCCKDGAHCCPANHTCNPSNGQCISSLATVFAMPAWTSLASAKSPVPARARTGNASSLGDICPDHRSECSPEHTCCLTTDGSYGCCPFFDAQCCDNNHCCPEGNECAPDGTCVNTLTGVRSPASNIMTSLANVVCPDKSQCAESTTCCSAPNGGYGCCPLQDANCCADQMHCCPQGTVCNATAGGCTRATLDEALPWTLVGAGPAPAAAAWTLLPQERTQACSAEGTACPMNTTCCKLEYGAQACCPLPNATCCGDVEGHCCPGDRECDLTSMTCLSRNNVSNTLLALRAPMADLAAVPASPTLRGLATDEILCRLLDVNFVCPASAQCCADPRETLLRGTSADAALRAACCDSQGVAIADPWFM</sequence>
<dbReference type="RefSeq" id="XP_001748993.1">
    <property type="nucleotide sequence ID" value="XM_001748941.1"/>
</dbReference>
<proteinExistence type="inferred from homology"/>
<evidence type="ECO:0000313" key="7">
    <source>
        <dbReference type="EMBL" id="EDQ86323.1"/>
    </source>
</evidence>
<name>A9V8E1_MONBE</name>
<reference evidence="7 8" key="1">
    <citation type="journal article" date="2008" name="Nature">
        <title>The genome of the choanoflagellate Monosiga brevicollis and the origin of metazoans.</title>
        <authorList>
            <consortium name="JGI Sequencing"/>
            <person name="King N."/>
            <person name="Westbrook M.J."/>
            <person name="Young S.L."/>
            <person name="Kuo A."/>
            <person name="Abedin M."/>
            <person name="Chapman J."/>
            <person name="Fairclough S."/>
            <person name="Hellsten U."/>
            <person name="Isogai Y."/>
            <person name="Letunic I."/>
            <person name="Marr M."/>
            <person name="Pincus D."/>
            <person name="Putnam N."/>
            <person name="Rokas A."/>
            <person name="Wright K.J."/>
            <person name="Zuzow R."/>
            <person name="Dirks W."/>
            <person name="Good M."/>
            <person name="Goodstein D."/>
            <person name="Lemons D."/>
            <person name="Li W."/>
            <person name="Lyons J.B."/>
            <person name="Morris A."/>
            <person name="Nichols S."/>
            <person name="Richter D.J."/>
            <person name="Salamov A."/>
            <person name="Bork P."/>
            <person name="Lim W.A."/>
            <person name="Manning G."/>
            <person name="Miller W.T."/>
            <person name="McGinnis W."/>
            <person name="Shapiro H."/>
            <person name="Tjian R."/>
            <person name="Grigoriev I.V."/>
            <person name="Rokhsar D."/>
        </authorList>
    </citation>
    <scope>NUCLEOTIDE SEQUENCE [LARGE SCALE GENOMIC DNA]</scope>
    <source>
        <strain evidence="8">MX1 / ATCC 50154</strain>
    </source>
</reference>
<evidence type="ECO:0000256" key="2">
    <source>
        <dbReference type="ARBA" id="ARBA00010093"/>
    </source>
</evidence>
<organism evidence="7 8">
    <name type="scientific">Monosiga brevicollis</name>
    <name type="common">Choanoflagellate</name>
    <dbReference type="NCBI Taxonomy" id="81824"/>
    <lineage>
        <taxon>Eukaryota</taxon>
        <taxon>Choanoflagellata</taxon>
        <taxon>Craspedida</taxon>
        <taxon>Salpingoecidae</taxon>
        <taxon>Monosiga</taxon>
    </lineage>
</organism>
<dbReference type="PROSITE" id="PS51257">
    <property type="entry name" value="PROKAR_LIPOPROTEIN"/>
    <property type="match status" value="1"/>
</dbReference>
<dbReference type="Gene3D" id="2.10.25.160">
    <property type="entry name" value="Granulin"/>
    <property type="match status" value="4"/>
</dbReference>
<protein>
    <recommendedName>
        <fullName evidence="6">Granulins domain-containing protein</fullName>
    </recommendedName>
</protein>
<dbReference type="PANTHER" id="PTHR12274:SF3">
    <property type="entry name" value="PROGRANULIN"/>
    <property type="match status" value="1"/>
</dbReference>
<comment type="similarity">
    <text evidence="2">Belongs to the granulin family.</text>
</comment>
<keyword evidence="8" id="KW-1185">Reference proteome</keyword>
<evidence type="ECO:0000313" key="8">
    <source>
        <dbReference type="Proteomes" id="UP000001357"/>
    </source>
</evidence>
<dbReference type="Proteomes" id="UP000001357">
    <property type="component" value="Unassembled WGS sequence"/>
</dbReference>
<keyword evidence="4" id="KW-1015">Disulfide bond</keyword>
<dbReference type="PANTHER" id="PTHR12274">
    <property type="entry name" value="GRANULIN"/>
    <property type="match status" value="1"/>
</dbReference>
<accession>A9V8E1</accession>
<feature type="domain" description="Granulins" evidence="6">
    <location>
        <begin position="171"/>
        <end position="184"/>
    </location>
</feature>
<dbReference type="SUPFAM" id="SSF57277">
    <property type="entry name" value="Granulin repeat"/>
    <property type="match status" value="3"/>
</dbReference>
<dbReference type="InParanoid" id="A9V8E1"/>
<keyword evidence="3" id="KW-0964">Secreted</keyword>
<dbReference type="GeneID" id="5894162"/>
<gene>
    <name evidence="7" type="ORF">MONBRDRAFT_28514</name>
</gene>
<dbReference type="GO" id="GO:0005576">
    <property type="term" value="C:extracellular region"/>
    <property type="evidence" value="ECO:0000318"/>
    <property type="project" value="GO_Central"/>
</dbReference>
<dbReference type="InterPro" id="IPR037277">
    <property type="entry name" value="Granulin_sf"/>
</dbReference>
<dbReference type="InterPro" id="IPR039036">
    <property type="entry name" value="Granulin_fam"/>
</dbReference>
<dbReference type="OMA" id="CCRDGYH"/>
<evidence type="ECO:0000256" key="4">
    <source>
        <dbReference type="ARBA" id="ARBA00023157"/>
    </source>
</evidence>
<feature type="chain" id="PRO_5002745242" description="Granulins domain-containing protein" evidence="5">
    <location>
        <begin position="30"/>
        <end position="443"/>
    </location>
</feature>
<dbReference type="PROSITE" id="PS00799">
    <property type="entry name" value="GRANULINS"/>
    <property type="match status" value="3"/>
</dbReference>
<comment type="subcellular location">
    <subcellularLocation>
        <location evidence="1">Secreted</location>
    </subcellularLocation>
</comment>
<evidence type="ECO:0000256" key="1">
    <source>
        <dbReference type="ARBA" id="ARBA00004613"/>
    </source>
</evidence>
<dbReference type="EMBL" id="CH991567">
    <property type="protein sequence ID" value="EDQ86323.1"/>
    <property type="molecule type" value="Genomic_DNA"/>
</dbReference>